<evidence type="ECO:0000313" key="6">
    <source>
        <dbReference type="EMBL" id="GMK56212.1"/>
    </source>
</evidence>
<feature type="region of interest" description="Disordered" evidence="5">
    <location>
        <begin position="1"/>
        <end position="34"/>
    </location>
</feature>
<proteinExistence type="inferred from homology"/>
<evidence type="ECO:0000256" key="5">
    <source>
        <dbReference type="SAM" id="MobiDB-lite"/>
    </source>
</evidence>
<keyword evidence="7" id="KW-1185">Reference proteome</keyword>
<evidence type="ECO:0000313" key="7">
    <source>
        <dbReference type="Proteomes" id="UP001222932"/>
    </source>
</evidence>
<dbReference type="Proteomes" id="UP001222932">
    <property type="component" value="Unassembled WGS sequence"/>
</dbReference>
<dbReference type="InterPro" id="IPR036188">
    <property type="entry name" value="FAD/NAD-bd_sf"/>
</dbReference>
<dbReference type="GO" id="GO:0004499">
    <property type="term" value="F:N,N-dimethylaniline monooxygenase activity"/>
    <property type="evidence" value="ECO:0007669"/>
    <property type="project" value="InterPro"/>
</dbReference>
<evidence type="ECO:0000256" key="1">
    <source>
        <dbReference type="ARBA" id="ARBA00010139"/>
    </source>
</evidence>
<comment type="similarity">
    <text evidence="1">Belongs to the FAD-binding monooxygenase family.</text>
</comment>
<keyword evidence="3" id="KW-0274">FAD</keyword>
<evidence type="ECO:0000256" key="4">
    <source>
        <dbReference type="ARBA" id="ARBA00023002"/>
    </source>
</evidence>
<feature type="compositionally biased region" description="Polar residues" evidence="5">
    <location>
        <begin position="1"/>
        <end position="15"/>
    </location>
</feature>
<name>A0AAD3YBS5_9TREE</name>
<dbReference type="GO" id="GO:0050661">
    <property type="term" value="F:NADP binding"/>
    <property type="evidence" value="ECO:0007669"/>
    <property type="project" value="InterPro"/>
</dbReference>
<organism evidence="6 7">
    <name type="scientific">Cutaneotrichosporon spelunceum</name>
    <dbReference type="NCBI Taxonomy" id="1672016"/>
    <lineage>
        <taxon>Eukaryota</taxon>
        <taxon>Fungi</taxon>
        <taxon>Dikarya</taxon>
        <taxon>Basidiomycota</taxon>
        <taxon>Agaricomycotina</taxon>
        <taxon>Tremellomycetes</taxon>
        <taxon>Trichosporonales</taxon>
        <taxon>Trichosporonaceae</taxon>
        <taxon>Cutaneotrichosporon</taxon>
    </lineage>
</organism>
<dbReference type="InterPro" id="IPR020946">
    <property type="entry name" value="Flavin_mOase-like"/>
</dbReference>
<dbReference type="GO" id="GO:0050660">
    <property type="term" value="F:flavin adenine dinucleotide binding"/>
    <property type="evidence" value="ECO:0007669"/>
    <property type="project" value="InterPro"/>
</dbReference>
<comment type="caution">
    <text evidence="6">The sequence shown here is derived from an EMBL/GenBank/DDBJ whole genome shotgun (WGS) entry which is preliminary data.</text>
</comment>
<reference evidence="6" key="2">
    <citation type="submission" date="2023-06" db="EMBL/GenBank/DDBJ databases">
        <authorList>
            <person name="Kobayashi Y."/>
            <person name="Kayamori A."/>
            <person name="Aoki K."/>
            <person name="Shiwa Y."/>
            <person name="Fujita N."/>
            <person name="Sugita T."/>
            <person name="Iwasaki W."/>
            <person name="Tanaka N."/>
            <person name="Takashima M."/>
        </authorList>
    </citation>
    <scope>NUCLEOTIDE SEQUENCE</scope>
    <source>
        <strain evidence="6">HIS016</strain>
    </source>
</reference>
<evidence type="ECO:0008006" key="8">
    <source>
        <dbReference type="Google" id="ProtNLM"/>
    </source>
</evidence>
<sequence length="578" mass="64589">MTRTQSNNDTSNGTAPATAHGPTPWDGSQPYTFPNVTMGTRKRVRVITIGGGASAINLAFQFKTHMRDLEHVAYERNPELGGTWLENRYPGCACDVPSHSYQFSWAPWSGWKSFYSSSEQIYEYMNMVVDKFDLRGDFRTNSEVLSAHWDDEAAQWVVRVRGPEGEFEDRAEFLINGSGVLNKWKWPDIEGLHSFKGHLVHSARWDHSYDFKDKKMAIIGVGSTAVQIVPVLQKVVGHMKCFIRSRAWITASYAQQYAGPGGSNFDYTPEQKAAFDADPKAWLEYRKGIESSINGRYQIVTKGTTQAAEAKAASTADMRAKLAAKPEIADLLIPDFMVGCRRPTPGNGFLEALVEDNVQVVSDPIVRIEERGIVTTKGLHEVDAIVCATGFDASLKPRFPFTGRNGADLAKRWSTGPAEAYMGIMVDDHPNYFISLGPSSPVAHGSILPIMEKMAHYTMKIIAKMQVEPIRAIAPSKAAQREFNEHRNSQLATTAWSDKCSSWFKNGTVDGPVTAVHPGSRLHFFEMIAEPRYEDMEIEYSNNRFAYLGNGNTRREVEGRDLAWYLETPLDVTLPYSN</sequence>
<reference evidence="6" key="1">
    <citation type="journal article" date="2023" name="BMC Genomics">
        <title>Chromosome-level genome assemblies of Cutaneotrichosporon spp. (Trichosporonales, Basidiomycota) reveal imbalanced evolution between nucleotide sequences and chromosome synteny.</title>
        <authorList>
            <person name="Kobayashi Y."/>
            <person name="Kayamori A."/>
            <person name="Aoki K."/>
            <person name="Shiwa Y."/>
            <person name="Matsutani M."/>
            <person name="Fujita N."/>
            <person name="Sugita T."/>
            <person name="Iwasaki W."/>
            <person name="Tanaka N."/>
            <person name="Takashima M."/>
        </authorList>
    </citation>
    <scope>NUCLEOTIDE SEQUENCE</scope>
    <source>
        <strain evidence="6">HIS016</strain>
    </source>
</reference>
<dbReference type="PANTHER" id="PTHR42877">
    <property type="entry name" value="L-ORNITHINE N(5)-MONOOXYGENASE-RELATED"/>
    <property type="match status" value="1"/>
</dbReference>
<evidence type="ECO:0000256" key="3">
    <source>
        <dbReference type="ARBA" id="ARBA00022827"/>
    </source>
</evidence>
<dbReference type="InterPro" id="IPR051209">
    <property type="entry name" value="FAD-bind_Monooxygenase_sf"/>
</dbReference>
<evidence type="ECO:0000256" key="2">
    <source>
        <dbReference type="ARBA" id="ARBA00022630"/>
    </source>
</evidence>
<dbReference type="EMBL" id="BTCM01000003">
    <property type="protein sequence ID" value="GMK56212.1"/>
    <property type="molecule type" value="Genomic_DNA"/>
</dbReference>
<keyword evidence="4" id="KW-0560">Oxidoreductase</keyword>
<accession>A0AAD3YBS5</accession>
<gene>
    <name evidence="6" type="ORF">CspeluHIS016_0300520</name>
</gene>
<dbReference type="SUPFAM" id="SSF51905">
    <property type="entry name" value="FAD/NAD(P)-binding domain"/>
    <property type="match status" value="3"/>
</dbReference>
<protein>
    <recommendedName>
        <fullName evidence="8">FAD/NAD(P)-binding domain-containing protein</fullName>
    </recommendedName>
</protein>
<dbReference type="PANTHER" id="PTHR42877:SF7">
    <property type="entry name" value="FLAVIN-BINDING MONOOXYGENASE-RELATED"/>
    <property type="match status" value="1"/>
</dbReference>
<dbReference type="AlphaFoldDB" id="A0AAD3YBS5"/>
<dbReference type="Pfam" id="PF00743">
    <property type="entry name" value="FMO-like"/>
    <property type="match status" value="1"/>
</dbReference>
<dbReference type="Gene3D" id="3.50.50.60">
    <property type="entry name" value="FAD/NAD(P)-binding domain"/>
    <property type="match status" value="2"/>
</dbReference>
<keyword evidence="2" id="KW-0285">Flavoprotein</keyword>